<dbReference type="InterPro" id="IPR001810">
    <property type="entry name" value="F-box_dom"/>
</dbReference>
<accession>A0A8C3QID9</accession>
<evidence type="ECO:0000313" key="3">
    <source>
        <dbReference type="Ensembl" id="ENSCRFP00000006630.1"/>
    </source>
</evidence>
<sequence length="402" mass="45401">MTPSRGSRSPAVAGHKQRRSRRRSRRTPGRDSPPVSALGDFQTLPLEIFQMVLNYLSVKDISTLSMVSKTISGLLVHYISTSAGSRRLLLQDFHRPEPPAPRGGASILEHYRALGLLLKRCTLLLPTRDRLKYVHKVLSGVSCFKLNGCASPLHCLGLQCYGVFLQILTAGWDELECHRVFNFLWELGNLARKVQTVVSSKPGSARRLELRIRLFCRAVLLFSPGSRRSDSAFWLTRILKPWPMVNQARLLYIIFGPVSSRDVVPQEWLMENNARLLLLSGNSICFTFLASKAVNGRAVELARLMVFMALVCEKDLYCMDWAVKMMQKVCKVFSTALERNNFLQCLENTFAHMLMDTLQAVLAGERDEEDSSFLNLFHLVNAQANFHKEILYMAMGDNSSST</sequence>
<dbReference type="PANTHER" id="PTHR34098:SF1">
    <property type="entry name" value="F-BOX ONLY PROTEIN 47"/>
    <property type="match status" value="1"/>
</dbReference>
<dbReference type="Proteomes" id="UP000694396">
    <property type="component" value="Unplaced"/>
</dbReference>
<dbReference type="Ensembl" id="ENSCRFT00000006866.1">
    <property type="protein sequence ID" value="ENSCRFP00000006630.1"/>
    <property type="gene ID" value="ENSCRFG00000005227.1"/>
</dbReference>
<proteinExistence type="predicted"/>
<evidence type="ECO:0000259" key="2">
    <source>
        <dbReference type="PROSITE" id="PS50181"/>
    </source>
</evidence>
<dbReference type="CDD" id="cd22112">
    <property type="entry name" value="F-box_FBXO47"/>
    <property type="match status" value="1"/>
</dbReference>
<dbReference type="InterPro" id="IPR056622">
    <property type="entry name" value="ARM_FBXO47"/>
</dbReference>
<keyword evidence="4" id="KW-1185">Reference proteome</keyword>
<dbReference type="InterPro" id="IPR038946">
    <property type="entry name" value="FBXO47"/>
</dbReference>
<dbReference type="SUPFAM" id="SSF81383">
    <property type="entry name" value="F-box domain"/>
    <property type="match status" value="1"/>
</dbReference>
<evidence type="ECO:0000256" key="1">
    <source>
        <dbReference type="SAM" id="MobiDB-lite"/>
    </source>
</evidence>
<feature type="domain" description="F-box" evidence="2">
    <location>
        <begin position="38"/>
        <end position="75"/>
    </location>
</feature>
<dbReference type="InterPro" id="IPR036047">
    <property type="entry name" value="F-box-like_dom_sf"/>
</dbReference>
<protein>
    <submittedName>
        <fullName evidence="3">F-box protein 47</fullName>
    </submittedName>
</protein>
<evidence type="ECO:0000313" key="4">
    <source>
        <dbReference type="Proteomes" id="UP000694396"/>
    </source>
</evidence>
<dbReference type="AlphaFoldDB" id="A0A8C3QID9"/>
<dbReference type="PROSITE" id="PS50181">
    <property type="entry name" value="FBOX"/>
    <property type="match status" value="1"/>
</dbReference>
<dbReference type="Pfam" id="PF00646">
    <property type="entry name" value="F-box"/>
    <property type="match status" value="1"/>
</dbReference>
<dbReference type="Pfam" id="PF24467">
    <property type="entry name" value="ARM_FBXO47"/>
    <property type="match status" value="2"/>
</dbReference>
<organism evidence="3 4">
    <name type="scientific">Cyanoderma ruficeps</name>
    <name type="common">rufous-capped babbler</name>
    <dbReference type="NCBI Taxonomy" id="181631"/>
    <lineage>
        <taxon>Eukaryota</taxon>
        <taxon>Metazoa</taxon>
        <taxon>Chordata</taxon>
        <taxon>Craniata</taxon>
        <taxon>Vertebrata</taxon>
        <taxon>Euteleostomi</taxon>
        <taxon>Archelosauria</taxon>
        <taxon>Archosauria</taxon>
        <taxon>Dinosauria</taxon>
        <taxon>Saurischia</taxon>
        <taxon>Theropoda</taxon>
        <taxon>Coelurosauria</taxon>
        <taxon>Aves</taxon>
        <taxon>Neognathae</taxon>
        <taxon>Neoaves</taxon>
        <taxon>Telluraves</taxon>
        <taxon>Australaves</taxon>
        <taxon>Passeriformes</taxon>
        <taxon>Sylvioidea</taxon>
        <taxon>Timaliidae</taxon>
        <taxon>Cyanoderma</taxon>
    </lineage>
</organism>
<reference evidence="3" key="1">
    <citation type="submission" date="2025-08" db="UniProtKB">
        <authorList>
            <consortium name="Ensembl"/>
        </authorList>
    </citation>
    <scope>IDENTIFICATION</scope>
</reference>
<feature type="compositionally biased region" description="Basic residues" evidence="1">
    <location>
        <begin position="15"/>
        <end position="27"/>
    </location>
</feature>
<reference evidence="3" key="2">
    <citation type="submission" date="2025-09" db="UniProtKB">
        <authorList>
            <consortium name="Ensembl"/>
        </authorList>
    </citation>
    <scope>IDENTIFICATION</scope>
</reference>
<feature type="region of interest" description="Disordered" evidence="1">
    <location>
        <begin position="1"/>
        <end position="36"/>
    </location>
</feature>
<name>A0A8C3QID9_9PASS</name>
<dbReference type="PANTHER" id="PTHR34098">
    <property type="entry name" value="F-BOX ONLY PROTEIN 47"/>
    <property type="match status" value="1"/>
</dbReference>